<organism evidence="1 2">
    <name type="scientific">Elizabethkingia anophelis R26</name>
    <dbReference type="NCBI Taxonomy" id="1246994"/>
    <lineage>
        <taxon>Bacteria</taxon>
        <taxon>Pseudomonadati</taxon>
        <taxon>Bacteroidota</taxon>
        <taxon>Flavobacteriia</taxon>
        <taxon>Flavobacteriales</taxon>
        <taxon>Weeksellaceae</taxon>
        <taxon>Elizabethkingia</taxon>
    </lineage>
</organism>
<gene>
    <name evidence="1" type="ORF">BAZ09_005670</name>
</gene>
<keyword evidence="2" id="KW-1185">Reference proteome</keyword>
<name>A0ABN5BPK2_9FLAO</name>
<dbReference type="RefSeq" id="WP_009091745.1">
    <property type="nucleotide sequence ID" value="NZ_ANIW01000060.1"/>
</dbReference>
<protein>
    <recommendedName>
        <fullName evidence="3">Proteinase inhibitor I42 chagasin domain-containing protein</fullName>
    </recommendedName>
</protein>
<dbReference type="GeneID" id="56683951"/>
<dbReference type="EMBL" id="CP023401">
    <property type="protein sequence ID" value="ATC35733.1"/>
    <property type="molecule type" value="Genomic_DNA"/>
</dbReference>
<accession>A0ABN5BPK2</accession>
<sequence>MLNFLKSVIVIVYFCICFISCSDIDKRDNITYGYLTATQVEAIEIRPVGEINKLQVTYNTNNTCQSFAQFRILKNTNNITNVGVIGSQVYGKQCTDKKEEKKQEFTFRPTKAGEYTWKFWAGRDSDQSSKYVEVTVTVPEKSK</sequence>
<dbReference type="Proteomes" id="UP000190057">
    <property type="component" value="Chromosome"/>
</dbReference>
<reference evidence="1 2" key="1">
    <citation type="submission" date="2017-09" db="EMBL/GenBank/DDBJ databases">
        <title>Complete circularized genomes of four mosquito-derived Elizabethkingia anophelis isolates.</title>
        <authorList>
            <person name="Nicholson A.C."/>
            <person name="Xu J."/>
        </authorList>
    </citation>
    <scope>NUCLEOTIDE SEQUENCE [LARGE SCALE GENOMIC DNA]</scope>
    <source>
        <strain evidence="1 2">R26</strain>
    </source>
</reference>
<proteinExistence type="predicted"/>
<evidence type="ECO:0000313" key="1">
    <source>
        <dbReference type="EMBL" id="ATC35733.1"/>
    </source>
</evidence>
<evidence type="ECO:0000313" key="2">
    <source>
        <dbReference type="Proteomes" id="UP000190057"/>
    </source>
</evidence>
<evidence type="ECO:0008006" key="3">
    <source>
        <dbReference type="Google" id="ProtNLM"/>
    </source>
</evidence>